<evidence type="ECO:0000313" key="2">
    <source>
        <dbReference type="Proteomes" id="UP001596154"/>
    </source>
</evidence>
<dbReference type="Proteomes" id="UP001596154">
    <property type="component" value="Unassembled WGS sequence"/>
</dbReference>
<reference evidence="2" key="1">
    <citation type="journal article" date="2019" name="Int. J. Syst. Evol. Microbiol.">
        <title>The Global Catalogue of Microorganisms (GCM) 10K type strain sequencing project: providing services to taxonomists for standard genome sequencing and annotation.</title>
        <authorList>
            <consortium name="The Broad Institute Genomics Platform"/>
            <consortium name="The Broad Institute Genome Sequencing Center for Infectious Disease"/>
            <person name="Wu L."/>
            <person name="Ma J."/>
        </authorList>
    </citation>
    <scope>NUCLEOTIDE SEQUENCE [LARGE SCALE GENOMIC DNA]</scope>
    <source>
        <strain evidence="2">CGMCC 4.7248</strain>
    </source>
</reference>
<evidence type="ECO:0000313" key="1">
    <source>
        <dbReference type="EMBL" id="MFC5639658.1"/>
    </source>
</evidence>
<name>A0ABW0V1D2_9ACTN</name>
<dbReference type="EMBL" id="JBHSNY010000029">
    <property type="protein sequence ID" value="MFC5639658.1"/>
    <property type="molecule type" value="Genomic_DNA"/>
</dbReference>
<proteinExistence type="predicted"/>
<organism evidence="1 2">
    <name type="scientific">Streptomyces bullii</name>
    <dbReference type="NCBI Taxonomy" id="349910"/>
    <lineage>
        <taxon>Bacteria</taxon>
        <taxon>Bacillati</taxon>
        <taxon>Actinomycetota</taxon>
        <taxon>Actinomycetes</taxon>
        <taxon>Kitasatosporales</taxon>
        <taxon>Streptomycetaceae</taxon>
        <taxon>Streptomyces</taxon>
    </lineage>
</organism>
<protein>
    <submittedName>
        <fullName evidence="1">Uncharacterized protein</fullName>
    </submittedName>
</protein>
<comment type="caution">
    <text evidence="1">The sequence shown here is derived from an EMBL/GenBank/DDBJ whole genome shotgun (WGS) entry which is preliminary data.</text>
</comment>
<sequence>MVEEEFPVPVPGRLTGLAATVVQVRGAVSLEREKRRTMTELAECLTDSGQASRVTHRDASGGEWTIMLGPAVSGNGGW</sequence>
<gene>
    <name evidence="1" type="ORF">ACFPZJ_39335</name>
</gene>
<keyword evidence="2" id="KW-1185">Reference proteome</keyword>
<accession>A0ABW0V1D2</accession>
<dbReference type="RefSeq" id="WP_381031830.1">
    <property type="nucleotide sequence ID" value="NZ_JBHSNY010000029.1"/>
</dbReference>